<organism evidence="2 3">
    <name type="scientific">Candidatus Caccovicinus merdipullorum</name>
    <dbReference type="NCBI Taxonomy" id="2840724"/>
    <lineage>
        <taxon>Bacteria</taxon>
        <taxon>Bacillati</taxon>
        <taxon>Bacillota</taxon>
        <taxon>Clostridia</taxon>
        <taxon>Eubacteriales</taxon>
        <taxon>Candidatus Caccovicinus</taxon>
    </lineage>
</organism>
<feature type="signal peptide" evidence="1">
    <location>
        <begin position="1"/>
        <end position="23"/>
    </location>
</feature>
<protein>
    <recommendedName>
        <fullName evidence="4">Lipoprotein</fullName>
    </recommendedName>
</protein>
<reference evidence="2" key="2">
    <citation type="journal article" date="2021" name="PeerJ">
        <title>Extensive microbial diversity within the chicken gut microbiome revealed by metagenomics and culture.</title>
        <authorList>
            <person name="Gilroy R."/>
            <person name="Ravi A."/>
            <person name="Getino M."/>
            <person name="Pursley I."/>
            <person name="Horton D.L."/>
            <person name="Alikhan N.F."/>
            <person name="Baker D."/>
            <person name="Gharbi K."/>
            <person name="Hall N."/>
            <person name="Watson M."/>
            <person name="Adriaenssens E.M."/>
            <person name="Foster-Nyarko E."/>
            <person name="Jarju S."/>
            <person name="Secka A."/>
            <person name="Antonio M."/>
            <person name="Oren A."/>
            <person name="Chaudhuri R.R."/>
            <person name="La Ragione R."/>
            <person name="Hildebrand F."/>
            <person name="Pallen M.J."/>
        </authorList>
    </citation>
    <scope>NUCLEOTIDE SEQUENCE</scope>
    <source>
        <strain evidence="2">CHK123-3438</strain>
    </source>
</reference>
<proteinExistence type="predicted"/>
<evidence type="ECO:0000313" key="3">
    <source>
        <dbReference type="Proteomes" id="UP000886860"/>
    </source>
</evidence>
<accession>A0A9D1KES4</accession>
<evidence type="ECO:0008006" key="4">
    <source>
        <dbReference type="Google" id="ProtNLM"/>
    </source>
</evidence>
<dbReference type="Proteomes" id="UP000886860">
    <property type="component" value="Unassembled WGS sequence"/>
</dbReference>
<gene>
    <name evidence="2" type="ORF">IAB60_00320</name>
</gene>
<dbReference type="AlphaFoldDB" id="A0A9D1KES4"/>
<sequence length="307" mass="34648">MRNRKRWMWMIGGMLFLAGLAGCQNPELHGNNPVQEETALTVETDETFEGKESIKTYTLVSDETDLPLPTLTLDQEEGTFSFAYDVLSSYLAVGTYEINGDKVELTTEDGTFHYTFYSADEDTLRFSADESSDVQLTDNRIGAVITDGAVFSAVGETNEAETSGAETESSGKEEKMIVEPAENSQEPEGMTLYTSLPFFCGENEWELRMYVTEGMVIDGELALDDLCCFQIRAVSGEKVYILFDEQVQLGVPASDVWTDTDNQLHIVIRDVRTARYRITDYVYNQENQQFEGRFVMDYDGINYWGEI</sequence>
<reference evidence="2" key="1">
    <citation type="submission" date="2020-10" db="EMBL/GenBank/DDBJ databases">
        <authorList>
            <person name="Gilroy R."/>
        </authorList>
    </citation>
    <scope>NUCLEOTIDE SEQUENCE</scope>
    <source>
        <strain evidence="2">CHK123-3438</strain>
    </source>
</reference>
<name>A0A9D1KES4_9FIRM</name>
<evidence type="ECO:0000313" key="2">
    <source>
        <dbReference type="EMBL" id="HIT40541.1"/>
    </source>
</evidence>
<dbReference type="EMBL" id="DVKS01000007">
    <property type="protein sequence ID" value="HIT40541.1"/>
    <property type="molecule type" value="Genomic_DNA"/>
</dbReference>
<comment type="caution">
    <text evidence="2">The sequence shown here is derived from an EMBL/GenBank/DDBJ whole genome shotgun (WGS) entry which is preliminary data.</text>
</comment>
<dbReference type="PROSITE" id="PS51257">
    <property type="entry name" value="PROKAR_LIPOPROTEIN"/>
    <property type="match status" value="1"/>
</dbReference>
<feature type="chain" id="PRO_5039588812" description="Lipoprotein" evidence="1">
    <location>
        <begin position="24"/>
        <end position="307"/>
    </location>
</feature>
<evidence type="ECO:0000256" key="1">
    <source>
        <dbReference type="SAM" id="SignalP"/>
    </source>
</evidence>
<keyword evidence="1" id="KW-0732">Signal</keyword>